<evidence type="ECO:0000313" key="7">
    <source>
        <dbReference type="EMBL" id="MBB6060594.1"/>
    </source>
</evidence>
<dbReference type="RefSeq" id="WP_183404663.1">
    <property type="nucleotide sequence ID" value="NZ_JACHGG010000005.1"/>
</dbReference>
<proteinExistence type="inferred from homology"/>
<dbReference type="PANTHER" id="PTHR38039">
    <property type="entry name" value="TOXIN YOEB"/>
    <property type="match status" value="1"/>
</dbReference>
<comment type="caution">
    <text evidence="7">The sequence shown here is derived from an EMBL/GenBank/DDBJ whole genome shotgun (WGS) entry which is preliminary data.</text>
</comment>
<keyword evidence="3" id="KW-0540">Nuclease</keyword>
<dbReference type="NCBIfam" id="TIGR02116">
    <property type="entry name" value="toxin_Txe_YoeB"/>
    <property type="match status" value="1"/>
</dbReference>
<evidence type="ECO:0000256" key="3">
    <source>
        <dbReference type="ARBA" id="ARBA00022722"/>
    </source>
</evidence>
<evidence type="ECO:0000256" key="2">
    <source>
        <dbReference type="ARBA" id="ARBA00022649"/>
    </source>
</evidence>
<accession>A0A7W9WC83</accession>
<dbReference type="AlphaFoldDB" id="A0A7W9WC83"/>
<evidence type="ECO:0000256" key="4">
    <source>
        <dbReference type="ARBA" id="ARBA00022759"/>
    </source>
</evidence>
<evidence type="ECO:0000256" key="5">
    <source>
        <dbReference type="ARBA" id="ARBA00022801"/>
    </source>
</evidence>
<dbReference type="Pfam" id="PF06769">
    <property type="entry name" value="YoeB_toxin"/>
    <property type="match status" value="1"/>
</dbReference>
<dbReference type="SUPFAM" id="SSF143011">
    <property type="entry name" value="RelE-like"/>
    <property type="match status" value="1"/>
</dbReference>
<sequence length="85" mass="10263">MFCFSFKAWEQYQYWHSQDPTLYAKITALLEECRRTPHKGTGKPEPLKGDLRGWWSRRINHEHRLVYKVEGGNVYVAQCRYHYAK</sequence>
<dbReference type="GO" id="GO:0016787">
    <property type="term" value="F:hydrolase activity"/>
    <property type="evidence" value="ECO:0007669"/>
    <property type="project" value="UniProtKB-KW"/>
</dbReference>
<protein>
    <recommendedName>
        <fullName evidence="6">Putative mRNA interferase YoeB</fullName>
    </recommendedName>
</protein>
<dbReference type="EMBL" id="JACHGG010000005">
    <property type="protein sequence ID" value="MBB6060594.1"/>
    <property type="molecule type" value="Genomic_DNA"/>
</dbReference>
<evidence type="ECO:0000256" key="6">
    <source>
        <dbReference type="ARBA" id="ARBA00030388"/>
    </source>
</evidence>
<dbReference type="GO" id="GO:0045892">
    <property type="term" value="P:negative regulation of DNA-templated transcription"/>
    <property type="evidence" value="ECO:0007669"/>
    <property type="project" value="TreeGrafter"/>
</dbReference>
<dbReference type="GO" id="GO:0004519">
    <property type="term" value="F:endonuclease activity"/>
    <property type="evidence" value="ECO:0007669"/>
    <property type="project" value="UniProtKB-KW"/>
</dbReference>
<dbReference type="GO" id="GO:0006401">
    <property type="term" value="P:RNA catabolic process"/>
    <property type="evidence" value="ECO:0007669"/>
    <property type="project" value="InterPro"/>
</dbReference>
<evidence type="ECO:0000256" key="1">
    <source>
        <dbReference type="ARBA" id="ARBA00008172"/>
    </source>
</evidence>
<dbReference type="InterPro" id="IPR035093">
    <property type="entry name" value="RelE/ParE_toxin_dom_sf"/>
</dbReference>
<reference evidence="7 8" key="1">
    <citation type="submission" date="2020-08" db="EMBL/GenBank/DDBJ databases">
        <title>Genomic Encyclopedia of Type Strains, Phase IV (KMG-IV): sequencing the most valuable type-strain genomes for metagenomic binning, comparative biology and taxonomic classification.</title>
        <authorList>
            <person name="Goeker M."/>
        </authorList>
    </citation>
    <scope>NUCLEOTIDE SEQUENCE [LARGE SCALE GENOMIC DNA]</scope>
    <source>
        <strain evidence="7 8">DSM 26718</strain>
    </source>
</reference>
<organism evidence="7 8">
    <name type="scientific">Hymenobacter luteus</name>
    <dbReference type="NCBI Taxonomy" id="1411122"/>
    <lineage>
        <taxon>Bacteria</taxon>
        <taxon>Pseudomonadati</taxon>
        <taxon>Bacteroidota</taxon>
        <taxon>Cytophagia</taxon>
        <taxon>Cytophagales</taxon>
        <taxon>Hymenobacteraceae</taxon>
        <taxon>Hymenobacter</taxon>
    </lineage>
</organism>
<keyword evidence="8" id="KW-1185">Reference proteome</keyword>
<keyword evidence="5 7" id="KW-0378">Hydrolase</keyword>
<keyword evidence="2" id="KW-1277">Toxin-antitoxin system</keyword>
<name>A0A7W9WC83_9BACT</name>
<keyword evidence="4" id="KW-0255">Endonuclease</keyword>
<gene>
    <name evidence="7" type="ORF">HNQ93_003468</name>
</gene>
<evidence type="ECO:0000313" key="8">
    <source>
        <dbReference type="Proteomes" id="UP000532746"/>
    </source>
</evidence>
<dbReference type="Proteomes" id="UP000532746">
    <property type="component" value="Unassembled WGS sequence"/>
</dbReference>
<dbReference type="PANTHER" id="PTHR38039:SF1">
    <property type="entry name" value="TOXIN YOEB"/>
    <property type="match status" value="1"/>
</dbReference>
<dbReference type="Gene3D" id="3.30.2310.20">
    <property type="entry name" value="RelE-like"/>
    <property type="match status" value="1"/>
</dbReference>
<dbReference type="InterPro" id="IPR009614">
    <property type="entry name" value="YoeB_toxin"/>
</dbReference>
<comment type="similarity">
    <text evidence="1">Belongs to the YoeB family.</text>
</comment>